<dbReference type="InterPro" id="IPR044668">
    <property type="entry name" value="PuuD-like"/>
</dbReference>
<dbReference type="RefSeq" id="XP_001582706.1">
    <property type="nucleotide sequence ID" value="XM_001582656.1"/>
</dbReference>
<dbReference type="InterPro" id="IPR011697">
    <property type="entry name" value="Peptidase_C26"/>
</dbReference>
<dbReference type="PROSITE" id="PS51273">
    <property type="entry name" value="GATASE_TYPE_1"/>
    <property type="match status" value="1"/>
</dbReference>
<evidence type="ECO:0000313" key="2">
    <source>
        <dbReference type="EMBL" id="EAY21720.1"/>
    </source>
</evidence>
<protein>
    <submittedName>
        <fullName evidence="2">Clan PC, family C26, gamma-glutamyl hydrolase-like cysteine peptidase</fullName>
    </submittedName>
</protein>
<keyword evidence="1" id="KW-1133">Transmembrane helix</keyword>
<sequence>MYESAEPLLDKNSVSKKGCCQITMICLCLCTTILCILVTTATVIFIAVAIMKKNKDISTHRIVIGLSTFRLNENETGKFNTSDYSFDDLEYIDAIQKAGATPITLPVLTNLSIDLIERQLDLIDALYIPGGYDITPSLYGQDPTPFLDTTNYATDIYMLQLIKSAYARGIPILGTCRGMQMINVAFGGTLYQDLSLTPNKLPSRIHYQTDNGCIPNHTININQNTVLAEIFPNTPSMSVNSFHHQCIDKVADGFVIDAMSPDGIIESFHKQEGSFVFGVQFHPELFLVCSNSFLPVYQRLVEEAKKYARTK</sequence>
<dbReference type="VEuPathDB" id="TrichDB:TVAG_237460"/>
<proteinExistence type="predicted"/>
<reference evidence="2" key="2">
    <citation type="journal article" date="2007" name="Science">
        <title>Draft genome sequence of the sexually transmitted pathogen Trichomonas vaginalis.</title>
        <authorList>
            <person name="Carlton J.M."/>
            <person name="Hirt R.P."/>
            <person name="Silva J.C."/>
            <person name="Delcher A.L."/>
            <person name="Schatz M."/>
            <person name="Zhao Q."/>
            <person name="Wortman J.R."/>
            <person name="Bidwell S.L."/>
            <person name="Alsmark U.C.M."/>
            <person name="Besteiro S."/>
            <person name="Sicheritz-Ponten T."/>
            <person name="Noel C.J."/>
            <person name="Dacks J.B."/>
            <person name="Foster P.G."/>
            <person name="Simillion C."/>
            <person name="Van de Peer Y."/>
            <person name="Miranda-Saavedra D."/>
            <person name="Barton G.J."/>
            <person name="Westrop G.D."/>
            <person name="Mueller S."/>
            <person name="Dessi D."/>
            <person name="Fiori P.L."/>
            <person name="Ren Q."/>
            <person name="Paulsen I."/>
            <person name="Zhang H."/>
            <person name="Bastida-Corcuera F.D."/>
            <person name="Simoes-Barbosa A."/>
            <person name="Brown M.T."/>
            <person name="Hayes R.D."/>
            <person name="Mukherjee M."/>
            <person name="Okumura C.Y."/>
            <person name="Schneider R."/>
            <person name="Smith A.J."/>
            <person name="Vanacova S."/>
            <person name="Villalvazo M."/>
            <person name="Haas B.J."/>
            <person name="Pertea M."/>
            <person name="Feldblyum T.V."/>
            <person name="Utterback T.R."/>
            <person name="Shu C.L."/>
            <person name="Osoegawa K."/>
            <person name="de Jong P.J."/>
            <person name="Hrdy I."/>
            <person name="Horvathova L."/>
            <person name="Zubacova Z."/>
            <person name="Dolezal P."/>
            <person name="Malik S.B."/>
            <person name="Logsdon J.M. Jr."/>
            <person name="Henze K."/>
            <person name="Gupta A."/>
            <person name="Wang C.C."/>
            <person name="Dunne R.L."/>
            <person name="Upcroft J.A."/>
            <person name="Upcroft P."/>
            <person name="White O."/>
            <person name="Salzberg S.L."/>
            <person name="Tang P."/>
            <person name="Chiu C.-H."/>
            <person name="Lee Y.-S."/>
            <person name="Embley T.M."/>
            <person name="Coombs G.H."/>
            <person name="Mottram J.C."/>
            <person name="Tachezy J."/>
            <person name="Fraser-Liggett C.M."/>
            <person name="Johnson P.J."/>
        </authorList>
    </citation>
    <scope>NUCLEOTIDE SEQUENCE [LARGE SCALE GENOMIC DNA]</scope>
    <source>
        <strain evidence="2">G3</strain>
    </source>
</reference>
<dbReference type="STRING" id="5722.A2DCU6"/>
<dbReference type="PANTHER" id="PTHR43235">
    <property type="entry name" value="GLUTAMINE AMIDOTRANSFERASE PB2B2.05-RELATED"/>
    <property type="match status" value="1"/>
</dbReference>
<keyword evidence="1" id="KW-0812">Transmembrane</keyword>
<dbReference type="OrthoDB" id="1724632at2759"/>
<organism evidence="2 3">
    <name type="scientific">Trichomonas vaginalis (strain ATCC PRA-98 / G3)</name>
    <dbReference type="NCBI Taxonomy" id="412133"/>
    <lineage>
        <taxon>Eukaryota</taxon>
        <taxon>Metamonada</taxon>
        <taxon>Parabasalia</taxon>
        <taxon>Trichomonadida</taxon>
        <taxon>Trichomonadidae</taxon>
        <taxon>Trichomonas</taxon>
    </lineage>
</organism>
<evidence type="ECO:0000313" key="3">
    <source>
        <dbReference type="Proteomes" id="UP000001542"/>
    </source>
</evidence>
<dbReference type="EMBL" id="DS113188">
    <property type="protein sequence ID" value="EAY21720.1"/>
    <property type="molecule type" value="Genomic_DNA"/>
</dbReference>
<dbReference type="CDD" id="cd01745">
    <property type="entry name" value="GATase1_2"/>
    <property type="match status" value="1"/>
</dbReference>
<dbReference type="FunCoup" id="A2DCU6">
    <property type="interactions" value="93"/>
</dbReference>
<feature type="transmembrane region" description="Helical" evidence="1">
    <location>
        <begin position="22"/>
        <end position="51"/>
    </location>
</feature>
<dbReference type="Proteomes" id="UP000001542">
    <property type="component" value="Unassembled WGS sequence"/>
</dbReference>
<evidence type="ECO:0000256" key="1">
    <source>
        <dbReference type="SAM" id="Phobius"/>
    </source>
</evidence>
<dbReference type="AlphaFoldDB" id="A2DCU6"/>
<dbReference type="InParanoid" id="A2DCU6"/>
<dbReference type="KEGG" id="tva:5467272"/>
<reference evidence="2" key="1">
    <citation type="submission" date="2006-10" db="EMBL/GenBank/DDBJ databases">
        <authorList>
            <person name="Amadeo P."/>
            <person name="Zhao Q."/>
            <person name="Wortman J."/>
            <person name="Fraser-Liggett C."/>
            <person name="Carlton J."/>
        </authorList>
    </citation>
    <scope>NUCLEOTIDE SEQUENCE</scope>
    <source>
        <strain evidence="2">G3</strain>
    </source>
</reference>
<keyword evidence="1" id="KW-0472">Membrane</keyword>
<dbReference type="InterPro" id="IPR029062">
    <property type="entry name" value="Class_I_gatase-like"/>
</dbReference>
<keyword evidence="2" id="KW-0378">Hydrolase</keyword>
<dbReference type="VEuPathDB" id="TrichDB:TVAGG3_0796910"/>
<dbReference type="eggNOG" id="ENOG502QR1H">
    <property type="taxonomic scope" value="Eukaryota"/>
</dbReference>
<dbReference type="GO" id="GO:0016811">
    <property type="term" value="F:hydrolase activity, acting on carbon-nitrogen (but not peptide) bonds, in linear amides"/>
    <property type="evidence" value="ECO:0007669"/>
    <property type="project" value="InterPro"/>
</dbReference>
<keyword evidence="3" id="KW-1185">Reference proteome</keyword>
<dbReference type="Gene3D" id="3.40.50.880">
    <property type="match status" value="1"/>
</dbReference>
<accession>A2DCU6</accession>
<dbReference type="SUPFAM" id="SSF52317">
    <property type="entry name" value="Class I glutamine amidotransferase-like"/>
    <property type="match status" value="1"/>
</dbReference>
<dbReference type="SMR" id="A2DCU6"/>
<gene>
    <name evidence="2" type="ORF">TVAG_237460</name>
</gene>
<dbReference type="Pfam" id="PF07722">
    <property type="entry name" value="Peptidase_C26"/>
    <property type="match status" value="1"/>
</dbReference>
<dbReference type="PANTHER" id="PTHR43235:SF1">
    <property type="entry name" value="GLUTAMINE AMIDOTRANSFERASE PB2B2.05-RELATED"/>
    <property type="match status" value="1"/>
</dbReference>
<name>A2DCU6_TRIV3</name>